<feature type="domain" description="PAS" evidence="2">
    <location>
        <begin position="354"/>
        <end position="424"/>
    </location>
</feature>
<dbReference type="AlphaFoldDB" id="A0A090YXB7"/>
<dbReference type="PROSITE" id="PS50112">
    <property type="entry name" value="PAS"/>
    <property type="match status" value="1"/>
</dbReference>
<accession>A0A090YXB7</accession>
<reference evidence="7 9" key="2">
    <citation type="submission" date="2018-08" db="EMBL/GenBank/DDBJ databases">
        <title>Bacillus clarus sp. nov. strain PS00077A.</title>
        <authorList>
            <person name="Mendez Acevedo M."/>
            <person name="Carroll L."/>
            <person name="Mukherjee M."/>
            <person name="Wiedmann M."/>
            <person name="Kovac J."/>
        </authorList>
    </citation>
    <scope>NUCLEOTIDE SEQUENCE [LARGE SCALE GENOMIC DNA]</scope>
    <source>
        <strain evidence="7 9">PS00077A</strain>
    </source>
</reference>
<dbReference type="PROSITE" id="PS50887">
    <property type="entry name" value="GGDEF"/>
    <property type="match status" value="1"/>
</dbReference>
<dbReference type="RefSeq" id="WP_042981031.1">
    <property type="nucleotide sequence ID" value="NZ_JMQC01000008.1"/>
</dbReference>
<feature type="transmembrane region" description="Helical" evidence="1">
    <location>
        <begin position="7"/>
        <end position="29"/>
    </location>
</feature>
<dbReference type="PANTHER" id="PTHR44757">
    <property type="entry name" value="DIGUANYLATE CYCLASE DGCP"/>
    <property type="match status" value="1"/>
</dbReference>
<keyword evidence="1" id="KW-0472">Membrane</keyword>
<feature type="domain" description="EAL" evidence="4">
    <location>
        <begin position="651"/>
        <end position="905"/>
    </location>
</feature>
<evidence type="ECO:0000259" key="5">
    <source>
        <dbReference type="PROSITE" id="PS50887"/>
    </source>
</evidence>
<dbReference type="SMART" id="SM00267">
    <property type="entry name" value="GGDEF"/>
    <property type="match status" value="1"/>
</dbReference>
<dbReference type="InterPro" id="IPR013767">
    <property type="entry name" value="PAS_fold"/>
</dbReference>
<dbReference type="PANTHER" id="PTHR44757:SF2">
    <property type="entry name" value="BIOFILM ARCHITECTURE MAINTENANCE PROTEIN MBAA"/>
    <property type="match status" value="1"/>
</dbReference>
<dbReference type="Gene3D" id="3.20.20.450">
    <property type="entry name" value="EAL domain"/>
    <property type="match status" value="1"/>
</dbReference>
<evidence type="ECO:0000313" key="7">
    <source>
        <dbReference type="EMBL" id="RFT67499.1"/>
    </source>
</evidence>
<feature type="transmembrane region" description="Helical" evidence="1">
    <location>
        <begin position="295"/>
        <end position="314"/>
    </location>
</feature>
<reference evidence="6 8" key="1">
    <citation type="submission" date="2014-04" db="EMBL/GenBank/DDBJ databases">
        <authorList>
            <person name="Bishop-Lilly K.A."/>
            <person name="Broomall S.M."/>
            <person name="Chain P.S."/>
            <person name="Chertkov O."/>
            <person name="Coyne S.R."/>
            <person name="Daligault H.E."/>
            <person name="Davenport K.W."/>
            <person name="Erkkila T."/>
            <person name="Frey K.G."/>
            <person name="Gibbons H.S."/>
            <person name="Gu W."/>
            <person name="Jaissle J."/>
            <person name="Johnson S.L."/>
            <person name="Koroleva G.I."/>
            <person name="Ladner J.T."/>
            <person name="Lo C.-C."/>
            <person name="Minogue T.D."/>
            <person name="Munk C."/>
            <person name="Palacios G.F."/>
            <person name="Redden C.L."/>
            <person name="Rosenzweig C.N."/>
            <person name="Scholz M.B."/>
            <person name="Teshima H."/>
            <person name="Xu Y."/>
        </authorList>
    </citation>
    <scope>NUCLEOTIDE SEQUENCE [LARGE SCALE GENOMIC DNA]</scope>
    <source>
        <strain evidence="6 8">BHP</strain>
    </source>
</reference>
<gene>
    <name evidence="7" type="ORF">D0U04_08595</name>
    <name evidence="6" type="ORF">DJ93_2284</name>
</gene>
<dbReference type="PATRIC" id="fig|1405.8.peg.2465"/>
<feature type="transmembrane region" description="Helical" evidence="1">
    <location>
        <begin position="68"/>
        <end position="93"/>
    </location>
</feature>
<comment type="caution">
    <text evidence="6">The sequence shown here is derived from an EMBL/GenBank/DDBJ whole genome shotgun (WGS) entry which is preliminary data.</text>
</comment>
<feature type="transmembrane region" description="Helical" evidence="1">
    <location>
        <begin position="202"/>
        <end position="221"/>
    </location>
</feature>
<dbReference type="Gene3D" id="3.30.70.270">
    <property type="match status" value="1"/>
</dbReference>
<dbReference type="NCBIfam" id="TIGR00254">
    <property type="entry name" value="GGDEF"/>
    <property type="match status" value="1"/>
</dbReference>
<evidence type="ECO:0000259" key="3">
    <source>
        <dbReference type="PROSITE" id="PS50113"/>
    </source>
</evidence>
<feature type="transmembrane region" description="Helical" evidence="1">
    <location>
        <begin position="233"/>
        <end position="250"/>
    </location>
</feature>
<dbReference type="NCBIfam" id="TIGR00229">
    <property type="entry name" value="sensory_box"/>
    <property type="match status" value="1"/>
</dbReference>
<evidence type="ECO:0000313" key="9">
    <source>
        <dbReference type="Proteomes" id="UP000264294"/>
    </source>
</evidence>
<dbReference type="Gene3D" id="3.30.450.20">
    <property type="entry name" value="PAS domain"/>
    <property type="match status" value="1"/>
</dbReference>
<dbReference type="EMBL" id="QVOD01000007">
    <property type="protein sequence ID" value="RFT67499.1"/>
    <property type="molecule type" value="Genomic_DNA"/>
</dbReference>
<dbReference type="Pfam" id="PF00563">
    <property type="entry name" value="EAL"/>
    <property type="match status" value="1"/>
</dbReference>
<feature type="transmembrane region" description="Helical" evidence="1">
    <location>
        <begin position="172"/>
        <end position="190"/>
    </location>
</feature>
<dbReference type="PROSITE" id="PS50883">
    <property type="entry name" value="EAL"/>
    <property type="match status" value="1"/>
</dbReference>
<dbReference type="InterPro" id="IPR043128">
    <property type="entry name" value="Rev_trsase/Diguanyl_cyclase"/>
</dbReference>
<proteinExistence type="predicted"/>
<dbReference type="CDD" id="cd00130">
    <property type="entry name" value="PAS"/>
    <property type="match status" value="1"/>
</dbReference>
<dbReference type="SUPFAM" id="SSF55785">
    <property type="entry name" value="PYP-like sensor domain (PAS domain)"/>
    <property type="match status" value="1"/>
</dbReference>
<evidence type="ECO:0000256" key="1">
    <source>
        <dbReference type="SAM" id="Phobius"/>
    </source>
</evidence>
<dbReference type="Pfam" id="PF00990">
    <property type="entry name" value="GGDEF"/>
    <property type="match status" value="1"/>
</dbReference>
<dbReference type="GO" id="GO:0006355">
    <property type="term" value="P:regulation of DNA-templated transcription"/>
    <property type="evidence" value="ECO:0007669"/>
    <property type="project" value="InterPro"/>
</dbReference>
<evidence type="ECO:0000313" key="8">
    <source>
        <dbReference type="Proteomes" id="UP000029389"/>
    </source>
</evidence>
<dbReference type="STRING" id="1405.B7492_28435"/>
<dbReference type="InterPro" id="IPR000700">
    <property type="entry name" value="PAS-assoc_C"/>
</dbReference>
<dbReference type="SUPFAM" id="SSF141868">
    <property type="entry name" value="EAL domain-like"/>
    <property type="match status" value="1"/>
</dbReference>
<feature type="domain" description="GGDEF" evidence="5">
    <location>
        <begin position="509"/>
        <end position="642"/>
    </location>
</feature>
<protein>
    <submittedName>
        <fullName evidence="6">Diguanylate cyclase domain protein</fullName>
    </submittedName>
    <submittedName>
        <fullName evidence="7">GGDEF domain-containing protein</fullName>
    </submittedName>
</protein>
<feature type="transmembrane region" description="Helical" evidence="1">
    <location>
        <begin position="132"/>
        <end position="152"/>
    </location>
</feature>
<feature type="domain" description="PAC" evidence="3">
    <location>
        <begin position="426"/>
        <end position="477"/>
    </location>
</feature>
<dbReference type="InterPro" id="IPR000014">
    <property type="entry name" value="PAS"/>
</dbReference>
<dbReference type="PROSITE" id="PS50113">
    <property type="entry name" value="PAC"/>
    <property type="match status" value="1"/>
</dbReference>
<dbReference type="InterPro" id="IPR035965">
    <property type="entry name" value="PAS-like_dom_sf"/>
</dbReference>
<dbReference type="SMART" id="SM00052">
    <property type="entry name" value="EAL"/>
    <property type="match status" value="1"/>
</dbReference>
<feature type="transmembrane region" description="Helical" evidence="1">
    <location>
        <begin position="35"/>
        <end position="56"/>
    </location>
</feature>
<dbReference type="EMBL" id="JMQC01000008">
    <property type="protein sequence ID" value="KFN03574.1"/>
    <property type="molecule type" value="Genomic_DNA"/>
</dbReference>
<evidence type="ECO:0000313" key="6">
    <source>
        <dbReference type="EMBL" id="KFN03574.1"/>
    </source>
</evidence>
<sequence length="909" mass="105370">MKKQTHVSILMSILLLYLMIHYVVLSFWSEYSLPFQITTSITTISIDIIVCSYLLYFSSVKKGSAHPFWTLLTIGVFSYLIGDIIVAYQRLILNDFYTFVDPSDFFYLLFLISFASAFLYKILYNRNVWEQLFTLCDICIIVTAQFTLSYYLLIERTIYIFTTSYIDIFVQLTYPMADLLFLLIGINLLFRPLSFLSKQVASILGSSLILYATTDVIYAFIKYFMPEYSMFTVLPFYQVVLIMITLACVLHTKQVERDEQVLLTPQLGETIRLSLPYISVVALSVFILVEHVFAPVLVMGLMLTFFFVLIRHILVRRQNKLLLLAQMQFNLELEKQIEVRTEDLVEQKNELYRSQQMFKSLYEHHPDPIFTLDLHGNFLNVNNAGTTLLGYQTNELLHQPYYSLVYEEDLEKIINAFHHVKQGNSISMEIKAYHKNRDIYYLNVTAVPIILKERIPGIYLMIKDITESKEQQEQINFLAYHDTLTELSNRRAFHQQLEEAITKAKTVQIPFAVMFLDLDRFKVINDTLGHRIGDLLLIAVAKRLVQISRPNMKLARLAGDEFTILIENYEKDDEVQEIANMIVRAINDPFEIENHHLQISPSIGIAIYPEAGEDSMSILQHADMAMYETKNKGKNGSSIYTKELYKKMERQARIEKDFPLALVNNEFFIVYQPQVDISTKKIIGAEALIRWNHPLLGNISPCEFIPIVEETPQVIPLGHWMLKESCQQLKIWHSLGYTNLKMSVNLSATEFQQDNLVENILNILTEINVDPKYLTLELTERIAMIDEKETLLRLKQLKEHGIQTSIDDFGTGYSSLAYLSLFPIETLKIPKEFTQLADHRDEEKAIVSTILSLANTLNLSVVAEGIETIEQLKFLRDNNCRYMQGYYFSKPLSNKEYIKFLQKTPSMNN</sequence>
<keyword evidence="1" id="KW-0812">Transmembrane</keyword>
<organism evidence="6 8">
    <name type="scientific">Bacillus clarus</name>
    <dbReference type="NCBI Taxonomy" id="2338372"/>
    <lineage>
        <taxon>Bacteria</taxon>
        <taxon>Bacillati</taxon>
        <taxon>Bacillota</taxon>
        <taxon>Bacilli</taxon>
        <taxon>Bacillales</taxon>
        <taxon>Bacillaceae</taxon>
        <taxon>Bacillus</taxon>
        <taxon>Bacillus cereus group</taxon>
    </lineage>
</organism>
<keyword evidence="9" id="KW-1185">Reference proteome</keyword>
<dbReference type="CDD" id="cd01948">
    <property type="entry name" value="EAL"/>
    <property type="match status" value="1"/>
</dbReference>
<dbReference type="Pfam" id="PF00989">
    <property type="entry name" value="PAS"/>
    <property type="match status" value="1"/>
</dbReference>
<name>A0A090YXB7_9BACI</name>
<evidence type="ECO:0000259" key="2">
    <source>
        <dbReference type="PROSITE" id="PS50112"/>
    </source>
</evidence>
<dbReference type="InterPro" id="IPR000160">
    <property type="entry name" value="GGDEF_dom"/>
</dbReference>
<dbReference type="Proteomes" id="UP000029389">
    <property type="component" value="Unassembled WGS sequence"/>
</dbReference>
<dbReference type="Proteomes" id="UP000264294">
    <property type="component" value="Unassembled WGS sequence"/>
</dbReference>
<dbReference type="InterPro" id="IPR001633">
    <property type="entry name" value="EAL_dom"/>
</dbReference>
<evidence type="ECO:0000259" key="4">
    <source>
        <dbReference type="PROSITE" id="PS50883"/>
    </source>
</evidence>
<keyword evidence="1" id="KW-1133">Transmembrane helix</keyword>
<dbReference type="InterPro" id="IPR035919">
    <property type="entry name" value="EAL_sf"/>
</dbReference>
<dbReference type="CDD" id="cd01949">
    <property type="entry name" value="GGDEF"/>
    <property type="match status" value="1"/>
</dbReference>
<dbReference type="SMART" id="SM00091">
    <property type="entry name" value="PAS"/>
    <property type="match status" value="1"/>
</dbReference>
<dbReference type="InterPro" id="IPR052155">
    <property type="entry name" value="Biofilm_reg_signaling"/>
</dbReference>
<feature type="transmembrane region" description="Helical" evidence="1">
    <location>
        <begin position="105"/>
        <end position="123"/>
    </location>
</feature>
<dbReference type="InterPro" id="IPR029787">
    <property type="entry name" value="Nucleotide_cyclase"/>
</dbReference>
<dbReference type="SUPFAM" id="SSF55073">
    <property type="entry name" value="Nucleotide cyclase"/>
    <property type="match status" value="1"/>
</dbReference>